<keyword evidence="2" id="KW-1185">Reference proteome</keyword>
<name>B0PC75_9FIRM</name>
<proteinExistence type="predicted"/>
<evidence type="ECO:0000313" key="1">
    <source>
        <dbReference type="EMBL" id="EDS10830.1"/>
    </source>
</evidence>
<comment type="caution">
    <text evidence="1">The sequence shown here is derived from an EMBL/GenBank/DDBJ whole genome shotgun (WGS) entry which is preliminary data.</text>
</comment>
<dbReference type="Proteomes" id="UP000003803">
    <property type="component" value="Unassembled WGS sequence"/>
</dbReference>
<dbReference type="HOGENOM" id="CLU_2068189_0_0_9"/>
<gene>
    <name evidence="1" type="ORF">ANACOL_02384</name>
</gene>
<organism evidence="1 2">
    <name type="scientific">Anaerotruncus colihominis DSM 17241</name>
    <dbReference type="NCBI Taxonomy" id="445972"/>
    <lineage>
        <taxon>Bacteria</taxon>
        <taxon>Bacillati</taxon>
        <taxon>Bacillota</taxon>
        <taxon>Clostridia</taxon>
        <taxon>Eubacteriales</taxon>
        <taxon>Oscillospiraceae</taxon>
        <taxon>Anaerotruncus</taxon>
    </lineage>
</organism>
<reference evidence="1" key="2">
    <citation type="submission" date="2013-09" db="EMBL/GenBank/DDBJ databases">
        <title>Draft genome sequence of Anaerotruncus colihominis(DSM 17241).</title>
        <authorList>
            <person name="Sudarsanam P."/>
            <person name="Ley R."/>
            <person name="Guruge J."/>
            <person name="Turnbaugh P.J."/>
            <person name="Mahowald M."/>
            <person name="Liep D."/>
            <person name="Gordon J."/>
        </authorList>
    </citation>
    <scope>NUCLEOTIDE SEQUENCE</scope>
    <source>
        <strain evidence="1">DSM 17241</strain>
    </source>
</reference>
<protein>
    <submittedName>
        <fullName evidence="1">Uncharacterized protein</fullName>
    </submittedName>
</protein>
<evidence type="ECO:0000313" key="2">
    <source>
        <dbReference type="Proteomes" id="UP000003803"/>
    </source>
</evidence>
<sequence>MHAVAGDLRGTLLDYRKRHQAGHAGARNPCADCPPQAAALGPACYSGLSGAIGAGREKPRRRPFARLTRGGPATLPLCYPRLCLARSYRAHAGAFCGKTSSRPWPMDQLRGRCSLHKC</sequence>
<reference evidence="1" key="1">
    <citation type="submission" date="2007-11" db="EMBL/GenBank/DDBJ databases">
        <authorList>
            <person name="Fulton L."/>
            <person name="Clifton S."/>
            <person name="Fulton B."/>
            <person name="Xu J."/>
            <person name="Minx P."/>
            <person name="Pepin K.H."/>
            <person name="Johnson M."/>
            <person name="Thiruvilangam P."/>
            <person name="Bhonagiri V."/>
            <person name="Nash W.E."/>
            <person name="Mardis E.R."/>
            <person name="Wilson R.K."/>
        </authorList>
    </citation>
    <scope>NUCLEOTIDE SEQUENCE [LARGE SCALE GENOMIC DNA]</scope>
    <source>
        <strain evidence="1">DSM 17241</strain>
    </source>
</reference>
<dbReference type="EMBL" id="ABGD02000019">
    <property type="protein sequence ID" value="EDS10830.1"/>
    <property type="molecule type" value="Genomic_DNA"/>
</dbReference>
<accession>B0PC75</accession>
<dbReference type="AlphaFoldDB" id="B0PC75"/>